<dbReference type="SUPFAM" id="SSF52540">
    <property type="entry name" value="P-loop containing nucleoside triphosphate hydrolases"/>
    <property type="match status" value="1"/>
</dbReference>
<feature type="repeat" description="WD" evidence="3">
    <location>
        <begin position="810"/>
        <end position="850"/>
    </location>
</feature>
<comment type="caution">
    <text evidence="6">The sequence shown here is derived from an EMBL/GenBank/DDBJ whole genome shotgun (WGS) entry which is preliminary data.</text>
</comment>
<keyword evidence="4" id="KW-1133">Transmembrane helix</keyword>
<dbReference type="PROSITE" id="PS50294">
    <property type="entry name" value="WD_REPEATS_REGION"/>
    <property type="match status" value="13"/>
</dbReference>
<dbReference type="PANTHER" id="PTHR22847:SF637">
    <property type="entry name" value="WD REPEAT DOMAIN 5B"/>
    <property type="match status" value="1"/>
</dbReference>
<dbReference type="OrthoDB" id="414967at2"/>
<keyword evidence="2" id="KW-0677">Repeat</keyword>
<evidence type="ECO:0000256" key="2">
    <source>
        <dbReference type="ARBA" id="ARBA00022737"/>
    </source>
</evidence>
<dbReference type="Gene3D" id="2.130.10.10">
    <property type="entry name" value="YVTN repeat-like/Quinoprotein amine dehydrogenase"/>
    <property type="match status" value="6"/>
</dbReference>
<dbReference type="PROSITE" id="PS00678">
    <property type="entry name" value="WD_REPEATS_1"/>
    <property type="match status" value="10"/>
</dbReference>
<dbReference type="PRINTS" id="PR00320">
    <property type="entry name" value="GPROTEINBRPT"/>
</dbReference>
<dbReference type="PANTHER" id="PTHR22847">
    <property type="entry name" value="WD40 REPEAT PROTEIN"/>
    <property type="match status" value="1"/>
</dbReference>
<keyword evidence="4" id="KW-0812">Transmembrane</keyword>
<dbReference type="InterPro" id="IPR027417">
    <property type="entry name" value="P-loop_NTPase"/>
</dbReference>
<evidence type="ECO:0000313" key="6">
    <source>
        <dbReference type="EMBL" id="TDD73436.1"/>
    </source>
</evidence>
<feature type="repeat" description="WD" evidence="3">
    <location>
        <begin position="1032"/>
        <end position="1064"/>
    </location>
</feature>
<dbReference type="Proteomes" id="UP000294513">
    <property type="component" value="Unassembled WGS sequence"/>
</dbReference>
<dbReference type="Pfam" id="PF23414">
    <property type="entry name" value="Beta-prop_EML_2"/>
    <property type="match status" value="1"/>
</dbReference>
<evidence type="ECO:0000256" key="1">
    <source>
        <dbReference type="ARBA" id="ARBA00022574"/>
    </source>
</evidence>
<dbReference type="CDD" id="cd00200">
    <property type="entry name" value="WD40"/>
    <property type="match status" value="2"/>
</dbReference>
<gene>
    <name evidence="6" type="ORF">E1298_34010</name>
</gene>
<dbReference type="InterPro" id="IPR049052">
    <property type="entry name" value="nSTAND1"/>
</dbReference>
<feature type="repeat" description="WD" evidence="3">
    <location>
        <begin position="1203"/>
        <end position="1237"/>
    </location>
</feature>
<keyword evidence="1 3" id="KW-0853">WD repeat</keyword>
<dbReference type="Pfam" id="PF20703">
    <property type="entry name" value="nSTAND1"/>
    <property type="match status" value="1"/>
</dbReference>
<feature type="transmembrane region" description="Helical" evidence="4">
    <location>
        <begin position="547"/>
        <end position="570"/>
    </location>
</feature>
<evidence type="ECO:0000256" key="4">
    <source>
        <dbReference type="SAM" id="Phobius"/>
    </source>
</evidence>
<organism evidence="6 7">
    <name type="scientific">Actinomadura rubrisoli</name>
    <dbReference type="NCBI Taxonomy" id="2530368"/>
    <lineage>
        <taxon>Bacteria</taxon>
        <taxon>Bacillati</taxon>
        <taxon>Actinomycetota</taxon>
        <taxon>Actinomycetes</taxon>
        <taxon>Streptosporangiales</taxon>
        <taxon>Thermomonosporaceae</taxon>
        <taxon>Actinomadura</taxon>
    </lineage>
</organism>
<evidence type="ECO:0000259" key="5">
    <source>
        <dbReference type="SMART" id="SM00530"/>
    </source>
</evidence>
<keyword evidence="7" id="KW-1185">Reference proteome</keyword>
<dbReference type="InterPro" id="IPR055442">
    <property type="entry name" value="Beta-prop_EML-like_2nd"/>
</dbReference>
<sequence>MCGMGRPEKPLDPAAGPVAQFAAGLRELRNAAGRPTYRELARRSGLSATALTVAARGEQLPTLKVALAFVQACGGDRSEWERRWHAADTATACEKGTGEDGTGGGAPYLGLAAYDEHDADRFYGRKEPVADIVGQLGEHRVVAVVGPSGSGKSSLLRAGVIPAVHRGGLPGASRVVRLTPGAAPLASLALALAGATACPPPGPGKHDTSLHDTGLSAWARRGDAAPGGGLLVVVDQFEEVFTLCTDPDERAAFIGELLAAREPGSQVRVVLGLRADFFGHCAGHRELAAALQAGTVLVAPMTAAELREVIVKPAAREQVMVEPALVATIVAEATGEPGMLPLVSHALLETWRRRGGGTLTLHAYQSAGGIHGAIAQSAETVWTTLSPAQRQIARRIMLRLITLDADGEATRRPLPHHDLPSDDGVGRVLGVLADARLITLGQDQVLLAHEALITAWPRLAEWLDRDRTGLRIHQQLTEATRTWRDLHRHPDALLRGVRLAVARDWAERDGNYAALTGDERAFLAAGIAAERAEHDTVRRRTRRLRTLSAVLLVLVVLALGTATVALGGAATSATRARNQAAQQRDIAISEQLIARSQELGSTDAALSQKLSIAAWRLHPSAQARHAMLTAAARPPSSALTGHTGSVRSVAFSPDGRILATAGDDETVRLWDAASRRQIGAPLTGHTDPVTSVAFSSDGRTLASGDYDGKVRLWDVATHHQIGAPLSSRTDVVFSVAFSSDGRTLASGDYDGRVRLWDVATHHQIGAPLTGHTDSVDSVVFSPDGRTLASGDDRTVRLWDVTTHHQIGAPLSSRTGWVSSVAFSPDGRTLASGDDRTVRLWDVTTHHQIGAPLTGHTGWVNSLAFSPDGRTLASGGEDRTVRLWDVTTHHQIGAPLTGHTGWVNSLAFSPDGRALAIGSSDHTVGLWDITTRYRVDLPEPRRTGRDDAQGVNSAVFSPGGRTLAVGKDEGAEVWDVATRRRLSVVVRPSQTLRIALSPDGHTLATGGYDGIVRLWNVATRRQITSFKPPNLVYASTDDFVRSLAFSPDGRSLASSYDNGTISLWDTFTHHQIGRSHQIRKTGFSMVFSPDGRTLATGSRDHTVRLWDVATRRQIGAAFTGHTDTVTSLTFSSDGRTLASGGSDRTVRLWDVTTRRQIGAAFTGHTDTVTSLAFGPDGRTLATGGDDRTARLWDVATHRQIGAAFTGPNDGITSVAFSSDGRTLAAGGYDATVSLWKVDYLTDVLRWLCARVGGSLTRQEWTRQIPAGPAYRHICS</sequence>
<keyword evidence="4" id="KW-0472">Membrane</keyword>
<dbReference type="Pfam" id="PF00400">
    <property type="entry name" value="WD40"/>
    <property type="match status" value="9"/>
</dbReference>
<feature type="repeat" description="WD" evidence="3">
    <location>
        <begin position="1083"/>
        <end position="1115"/>
    </location>
</feature>
<feature type="repeat" description="WD" evidence="3">
    <location>
        <begin position="1160"/>
        <end position="1201"/>
    </location>
</feature>
<feature type="repeat" description="WD" evidence="3">
    <location>
        <begin position="895"/>
        <end position="936"/>
    </location>
</feature>
<evidence type="ECO:0000256" key="3">
    <source>
        <dbReference type="PROSITE-ProRule" id="PRU00221"/>
    </source>
</evidence>
<proteinExistence type="predicted"/>
<dbReference type="SUPFAM" id="SSF50998">
    <property type="entry name" value="Quinoprotein alcohol dehydrogenase-like"/>
    <property type="match status" value="1"/>
</dbReference>
<feature type="domain" description="HTH cro/C1-type" evidence="5">
    <location>
        <begin position="24"/>
        <end position="80"/>
    </location>
</feature>
<feature type="repeat" description="WD" evidence="3">
    <location>
        <begin position="768"/>
        <end position="808"/>
    </location>
</feature>
<evidence type="ECO:0000313" key="7">
    <source>
        <dbReference type="Proteomes" id="UP000294513"/>
    </source>
</evidence>
<dbReference type="InterPro" id="IPR001387">
    <property type="entry name" value="Cro/C1-type_HTH"/>
</dbReference>
<dbReference type="SUPFAM" id="SSF50978">
    <property type="entry name" value="WD40 repeat-like"/>
    <property type="match status" value="1"/>
</dbReference>
<dbReference type="InterPro" id="IPR036322">
    <property type="entry name" value="WD40_repeat_dom_sf"/>
</dbReference>
<feature type="repeat" description="WD" evidence="3">
    <location>
        <begin position="1117"/>
        <end position="1158"/>
    </location>
</feature>
<dbReference type="InterPro" id="IPR001680">
    <property type="entry name" value="WD40_rpt"/>
</dbReference>
<dbReference type="InterPro" id="IPR015943">
    <property type="entry name" value="WD40/YVTN_repeat-like_dom_sf"/>
</dbReference>
<name>A0A4R5AP88_9ACTN</name>
<accession>A0A4R5AP88</accession>
<dbReference type="InterPro" id="IPR011047">
    <property type="entry name" value="Quinoprotein_ADH-like_sf"/>
</dbReference>
<dbReference type="InterPro" id="IPR020472">
    <property type="entry name" value="WD40_PAC1"/>
</dbReference>
<reference evidence="6 7" key="1">
    <citation type="submission" date="2019-03" db="EMBL/GenBank/DDBJ databases">
        <title>Draft genome sequences of novel Actinobacteria.</title>
        <authorList>
            <person name="Sahin N."/>
            <person name="Ay H."/>
            <person name="Saygin H."/>
        </authorList>
    </citation>
    <scope>NUCLEOTIDE SEQUENCE [LARGE SCALE GENOMIC DNA]</scope>
    <source>
        <strain evidence="6 7">H3C3</strain>
    </source>
</reference>
<feature type="repeat" description="WD" evidence="3">
    <location>
        <begin position="639"/>
        <end position="680"/>
    </location>
</feature>
<dbReference type="InterPro" id="IPR019775">
    <property type="entry name" value="WD40_repeat_CS"/>
</dbReference>
<dbReference type="AlphaFoldDB" id="A0A4R5AP88"/>
<dbReference type="EMBL" id="SMKU01000258">
    <property type="protein sequence ID" value="TDD73436.1"/>
    <property type="molecule type" value="Genomic_DNA"/>
</dbReference>
<dbReference type="SMART" id="SM00320">
    <property type="entry name" value="WD40"/>
    <property type="match status" value="14"/>
</dbReference>
<dbReference type="CDD" id="cd00093">
    <property type="entry name" value="HTH_XRE"/>
    <property type="match status" value="1"/>
</dbReference>
<dbReference type="PROSITE" id="PS50082">
    <property type="entry name" value="WD_REPEATS_2"/>
    <property type="match status" value="13"/>
</dbReference>
<feature type="repeat" description="WD" evidence="3">
    <location>
        <begin position="993"/>
        <end position="1024"/>
    </location>
</feature>
<feature type="repeat" description="WD" evidence="3">
    <location>
        <begin position="852"/>
        <end position="893"/>
    </location>
</feature>
<feature type="repeat" description="WD" evidence="3">
    <location>
        <begin position="725"/>
        <end position="766"/>
    </location>
</feature>
<protein>
    <recommendedName>
        <fullName evidence="5">HTH cro/C1-type domain-containing protein</fullName>
    </recommendedName>
</protein>
<dbReference type="SMART" id="SM00530">
    <property type="entry name" value="HTH_XRE"/>
    <property type="match status" value="1"/>
</dbReference>
<feature type="repeat" description="WD" evidence="3">
    <location>
        <begin position="682"/>
        <end position="723"/>
    </location>
</feature>